<reference evidence="5" key="1">
    <citation type="submission" date="2023-06" db="EMBL/GenBank/DDBJ databases">
        <authorList>
            <person name="Kurt Z."/>
        </authorList>
    </citation>
    <scope>NUCLEOTIDE SEQUENCE</scope>
</reference>
<keyword evidence="3" id="KW-0378">Hydrolase</keyword>
<dbReference type="Proteomes" id="UP001642409">
    <property type="component" value="Unassembled WGS sequence"/>
</dbReference>
<dbReference type="PANTHER" id="PTHR45704">
    <property type="entry name" value="RAS-LIKE FAMILY MEMBER 11"/>
    <property type="match status" value="1"/>
</dbReference>
<accession>A0AA86NLR1</accession>
<name>A0AA86NLR1_9EUKA</name>
<evidence type="ECO:0000256" key="2">
    <source>
        <dbReference type="ARBA" id="ARBA00011984"/>
    </source>
</evidence>
<comment type="catalytic activity">
    <reaction evidence="4">
        <text>GTP + H2O = GDP + phosphate + H(+)</text>
        <dbReference type="Rhea" id="RHEA:19669"/>
        <dbReference type="ChEBI" id="CHEBI:15377"/>
        <dbReference type="ChEBI" id="CHEBI:15378"/>
        <dbReference type="ChEBI" id="CHEBI:37565"/>
        <dbReference type="ChEBI" id="CHEBI:43474"/>
        <dbReference type="ChEBI" id="CHEBI:58189"/>
        <dbReference type="EC" id="3.6.5.2"/>
    </reaction>
</comment>
<dbReference type="InterPro" id="IPR027417">
    <property type="entry name" value="P-loop_NTPase"/>
</dbReference>
<evidence type="ECO:0000313" key="5">
    <source>
        <dbReference type="EMBL" id="CAI9921181.1"/>
    </source>
</evidence>
<dbReference type="GO" id="GO:0005525">
    <property type="term" value="F:GTP binding"/>
    <property type="evidence" value="ECO:0007669"/>
    <property type="project" value="InterPro"/>
</dbReference>
<dbReference type="Pfam" id="PF00071">
    <property type="entry name" value="Ras"/>
    <property type="match status" value="1"/>
</dbReference>
<dbReference type="InterPro" id="IPR001806">
    <property type="entry name" value="Small_GTPase"/>
</dbReference>
<evidence type="ECO:0000313" key="6">
    <source>
        <dbReference type="EMBL" id="CAL6066228.1"/>
    </source>
</evidence>
<dbReference type="GO" id="GO:0003925">
    <property type="term" value="F:G protein activity"/>
    <property type="evidence" value="ECO:0007669"/>
    <property type="project" value="UniProtKB-EC"/>
</dbReference>
<evidence type="ECO:0000256" key="4">
    <source>
        <dbReference type="ARBA" id="ARBA00048098"/>
    </source>
</evidence>
<dbReference type="SUPFAM" id="SSF52540">
    <property type="entry name" value="P-loop containing nucleoside triphosphate hydrolases"/>
    <property type="match status" value="1"/>
</dbReference>
<dbReference type="EMBL" id="CATOUU010000217">
    <property type="protein sequence ID" value="CAI9921181.1"/>
    <property type="molecule type" value="Genomic_DNA"/>
</dbReference>
<organism evidence="5">
    <name type="scientific">Hexamita inflata</name>
    <dbReference type="NCBI Taxonomy" id="28002"/>
    <lineage>
        <taxon>Eukaryota</taxon>
        <taxon>Metamonada</taxon>
        <taxon>Diplomonadida</taxon>
        <taxon>Hexamitidae</taxon>
        <taxon>Hexamitinae</taxon>
        <taxon>Hexamita</taxon>
    </lineage>
</organism>
<dbReference type="EC" id="3.6.5.2" evidence="2"/>
<dbReference type="Gene3D" id="3.10.20.870">
    <property type="entry name" value="PFU (PLAA family ubiquitin binding), C-terminal domain"/>
    <property type="match status" value="1"/>
</dbReference>
<protein>
    <recommendedName>
        <fullName evidence="2">small monomeric GTPase</fullName>
        <ecNumber evidence="2">3.6.5.2</ecNumber>
    </recommendedName>
</protein>
<keyword evidence="7" id="KW-1185">Reference proteome</keyword>
<sequence>MHKYCVTTHVIGAPNSGRKSLINQLSNSNELLYTDEQYEFSTNFVVSADLNEIPLESFSVFLVYDITDLSSFEFATSQLQKLQKLTHFDSNLKFLVGTKRDISERRKVAYKQAVELNQEMSGVWQEIGANKLNIDNLSKLFKIKALNALRLLEDTGQHVRVTSTVKYQSYLQLISEHNVNALVKTTKSQQSNNTTPRIKIKPLTQEQIAYESPFRQKQRSINTLRPQQEINTSKKFGFEFQELEEESIEETFEEENELELSATLEKEHSQNEDTVEEVETAESDSKEFVQFSAKDKNYLNVINVEPHIETQNEIEVKKLFKDQFKVKQKTYVNNNEKMLNWQKQLRGEFYLPRDDYKQQYTKNRISNILNIEINKQKYKLYLRPGSPLQCARDFIKSNHLDNKYLPEVSERILDHIERRKIENKERVVKMKVILEDQKGQVKVDIFEGEGALEAAKRIQMEHGFEKEALVTIFRQLL</sequence>
<dbReference type="Gene3D" id="3.40.50.300">
    <property type="entry name" value="P-loop containing nucleotide triphosphate hydrolases"/>
    <property type="match status" value="1"/>
</dbReference>
<evidence type="ECO:0000313" key="7">
    <source>
        <dbReference type="Proteomes" id="UP001642409"/>
    </source>
</evidence>
<dbReference type="InterPro" id="IPR051065">
    <property type="entry name" value="Ras-related_GTPase"/>
</dbReference>
<evidence type="ECO:0000256" key="3">
    <source>
        <dbReference type="ARBA" id="ARBA00022801"/>
    </source>
</evidence>
<dbReference type="EMBL" id="CAXDID020000259">
    <property type="protein sequence ID" value="CAL6066228.1"/>
    <property type="molecule type" value="Genomic_DNA"/>
</dbReference>
<gene>
    <name evidence="6" type="ORF">HINF_LOCUS52220</name>
    <name evidence="5" type="ORF">HINF_LOCUS8826</name>
</gene>
<proteinExistence type="inferred from homology"/>
<comment type="caution">
    <text evidence="5">The sequence shown here is derived from an EMBL/GenBank/DDBJ whole genome shotgun (WGS) entry which is preliminary data.</text>
</comment>
<dbReference type="InterPro" id="IPR038122">
    <property type="entry name" value="PFU_sf"/>
</dbReference>
<comment type="similarity">
    <text evidence="1">Belongs to the small GTPase superfamily. Ras family.</text>
</comment>
<reference evidence="6 7" key="2">
    <citation type="submission" date="2024-07" db="EMBL/GenBank/DDBJ databases">
        <authorList>
            <person name="Akdeniz Z."/>
        </authorList>
    </citation>
    <scope>NUCLEOTIDE SEQUENCE [LARGE SCALE GENOMIC DNA]</scope>
</reference>
<dbReference type="AlphaFoldDB" id="A0AA86NLR1"/>
<dbReference type="PROSITE" id="PS51419">
    <property type="entry name" value="RAB"/>
    <property type="match status" value="1"/>
</dbReference>
<evidence type="ECO:0000256" key="1">
    <source>
        <dbReference type="ARBA" id="ARBA00008344"/>
    </source>
</evidence>